<comment type="caution">
    <text evidence="1">The sequence shown here is derived from an EMBL/GenBank/DDBJ whole genome shotgun (WGS) entry which is preliminary data.</text>
</comment>
<dbReference type="EMBL" id="JBAMIC010000002">
    <property type="protein sequence ID" value="KAK7112882.1"/>
    <property type="molecule type" value="Genomic_DNA"/>
</dbReference>
<protein>
    <submittedName>
        <fullName evidence="1">Uncharacterized protein</fullName>
    </submittedName>
</protein>
<evidence type="ECO:0000313" key="2">
    <source>
        <dbReference type="Proteomes" id="UP001374579"/>
    </source>
</evidence>
<evidence type="ECO:0000313" key="1">
    <source>
        <dbReference type="EMBL" id="KAK7112882.1"/>
    </source>
</evidence>
<keyword evidence="2" id="KW-1185">Reference proteome</keyword>
<reference evidence="1 2" key="1">
    <citation type="submission" date="2024-02" db="EMBL/GenBank/DDBJ databases">
        <title>Chromosome-scale genome assembly of the rough periwinkle Littorina saxatilis.</title>
        <authorList>
            <person name="De Jode A."/>
            <person name="Faria R."/>
            <person name="Formenti G."/>
            <person name="Sims Y."/>
            <person name="Smith T.P."/>
            <person name="Tracey A."/>
            <person name="Wood J.M.D."/>
            <person name="Zagrodzka Z.B."/>
            <person name="Johannesson K."/>
            <person name="Butlin R.K."/>
            <person name="Leder E.H."/>
        </authorList>
    </citation>
    <scope>NUCLEOTIDE SEQUENCE [LARGE SCALE GENOMIC DNA]</scope>
    <source>
        <strain evidence="1">Snail1</strain>
        <tissue evidence="1">Muscle</tissue>
    </source>
</reference>
<dbReference type="Proteomes" id="UP001374579">
    <property type="component" value="Unassembled WGS sequence"/>
</dbReference>
<sequence>MLAWPRQHFQGYCKYTKREVDFPLTTFQGGLLFMKVGQSPRCNAFRRTAFKRMERPTSLLQCFQEKCFQTHGEANFPLATLSVELLSNARRGQHPPCSAFRRTAFERTERQTPPLQRFQENCLQTLGEANTPLGALSGELPTNARRGQHPPCSAFKRTAYKRTERQTPPLQRFQENCLQTLGEANTPLGALSGELPTNARRGQHPPCSAFRRTAFERTERPTAPLQCFQENCFRTHGEANTPLAALSGELLSNARRGQQPPGSAFRRTAFERTERPTPPLQRFQENCLQTHGEANTPLAALSGELPTHAWRGQLPPCNALNRTAFIRMEKPTSPLQRFQENCFHTHGEANVPLATLSGKLLSYAWRGQRSPCNAFRNLYENYLCDLEEKEQKNM</sequence>
<accession>A0AAN9BW07</accession>
<proteinExistence type="predicted"/>
<gene>
    <name evidence="1" type="ORF">V1264_012260</name>
</gene>
<name>A0AAN9BW07_9CAEN</name>
<dbReference type="AlphaFoldDB" id="A0AAN9BW07"/>
<organism evidence="1 2">
    <name type="scientific">Littorina saxatilis</name>
    <dbReference type="NCBI Taxonomy" id="31220"/>
    <lineage>
        <taxon>Eukaryota</taxon>
        <taxon>Metazoa</taxon>
        <taxon>Spiralia</taxon>
        <taxon>Lophotrochozoa</taxon>
        <taxon>Mollusca</taxon>
        <taxon>Gastropoda</taxon>
        <taxon>Caenogastropoda</taxon>
        <taxon>Littorinimorpha</taxon>
        <taxon>Littorinoidea</taxon>
        <taxon>Littorinidae</taxon>
        <taxon>Littorina</taxon>
    </lineage>
</organism>